<sequence length="57" mass="6405">MDAVEKRLEDTVEKLETELAVLLDAIEAPEWRPLLDTDSSQPVIDILQEINTNLPSS</sequence>
<name>A0A5A9PCJ1_9TELE</name>
<dbReference type="Proteomes" id="UP000324632">
    <property type="component" value="Chromosome 8"/>
</dbReference>
<accession>A0A5A9PCJ1</accession>
<keyword evidence="2" id="KW-1185">Reference proteome</keyword>
<reference evidence="1 2" key="1">
    <citation type="journal article" date="2019" name="Mol. Ecol. Resour.">
        <title>Chromosome-level genome assembly of Triplophysa tibetana, a fish adapted to the harsh high-altitude environment of the Tibetan Plateau.</title>
        <authorList>
            <person name="Yang X."/>
            <person name="Liu H."/>
            <person name="Ma Z."/>
            <person name="Zou Y."/>
            <person name="Zou M."/>
            <person name="Mao Y."/>
            <person name="Li X."/>
            <person name="Wang H."/>
            <person name="Chen T."/>
            <person name="Wang W."/>
            <person name="Yang R."/>
        </authorList>
    </citation>
    <scope>NUCLEOTIDE SEQUENCE [LARGE SCALE GENOMIC DNA]</scope>
    <source>
        <strain evidence="1">TTIB1903HZAU</strain>
        <tissue evidence="1">Muscle</tissue>
    </source>
</reference>
<organism evidence="1 2">
    <name type="scientific">Triplophysa tibetana</name>
    <dbReference type="NCBI Taxonomy" id="1572043"/>
    <lineage>
        <taxon>Eukaryota</taxon>
        <taxon>Metazoa</taxon>
        <taxon>Chordata</taxon>
        <taxon>Craniata</taxon>
        <taxon>Vertebrata</taxon>
        <taxon>Euteleostomi</taxon>
        <taxon>Actinopterygii</taxon>
        <taxon>Neopterygii</taxon>
        <taxon>Teleostei</taxon>
        <taxon>Ostariophysi</taxon>
        <taxon>Cypriniformes</taxon>
        <taxon>Nemacheilidae</taxon>
        <taxon>Triplophysa</taxon>
    </lineage>
</organism>
<evidence type="ECO:0000313" key="1">
    <source>
        <dbReference type="EMBL" id="KAA0718377.1"/>
    </source>
</evidence>
<proteinExistence type="predicted"/>
<gene>
    <name evidence="1" type="ORF">E1301_Tti020457</name>
</gene>
<protein>
    <recommendedName>
        <fullName evidence="3">Placenta-specific protein 9</fullName>
    </recommendedName>
</protein>
<evidence type="ECO:0008006" key="3">
    <source>
        <dbReference type="Google" id="ProtNLM"/>
    </source>
</evidence>
<dbReference type="AlphaFoldDB" id="A0A5A9PCJ1"/>
<evidence type="ECO:0000313" key="2">
    <source>
        <dbReference type="Proteomes" id="UP000324632"/>
    </source>
</evidence>
<dbReference type="EMBL" id="SOYY01000008">
    <property type="protein sequence ID" value="KAA0718377.1"/>
    <property type="molecule type" value="Genomic_DNA"/>
</dbReference>
<comment type="caution">
    <text evidence="1">The sequence shown here is derived from an EMBL/GenBank/DDBJ whole genome shotgun (WGS) entry which is preliminary data.</text>
</comment>